<keyword evidence="2" id="KW-0808">Transferase</keyword>
<proteinExistence type="predicted"/>
<dbReference type="GeneID" id="93280821"/>
<dbReference type="EMBL" id="FOIM01000049">
    <property type="protein sequence ID" value="SEU19144.1"/>
    <property type="molecule type" value="Genomic_DNA"/>
</dbReference>
<organism evidence="2 3">
    <name type="scientific">Enterocloster lavalensis</name>
    <dbReference type="NCBI Taxonomy" id="460384"/>
    <lineage>
        <taxon>Bacteria</taxon>
        <taxon>Bacillati</taxon>
        <taxon>Bacillota</taxon>
        <taxon>Clostridia</taxon>
        <taxon>Lachnospirales</taxon>
        <taxon>Lachnospiraceae</taxon>
        <taxon>Enterocloster</taxon>
    </lineage>
</organism>
<dbReference type="Proteomes" id="UP000198508">
    <property type="component" value="Unassembled WGS sequence"/>
</dbReference>
<dbReference type="Pfam" id="PF13302">
    <property type="entry name" value="Acetyltransf_3"/>
    <property type="match status" value="1"/>
</dbReference>
<dbReference type="Gene3D" id="3.40.630.30">
    <property type="match status" value="1"/>
</dbReference>
<feature type="domain" description="N-acetyltransferase" evidence="1">
    <location>
        <begin position="12"/>
        <end position="173"/>
    </location>
</feature>
<dbReference type="PANTHER" id="PTHR43792">
    <property type="entry name" value="GNAT FAMILY, PUTATIVE (AFU_ORTHOLOGUE AFUA_3G00765)-RELATED-RELATED"/>
    <property type="match status" value="1"/>
</dbReference>
<dbReference type="PROSITE" id="PS51186">
    <property type="entry name" value="GNAT"/>
    <property type="match status" value="1"/>
</dbReference>
<protein>
    <submittedName>
        <fullName evidence="2">Protein N-acetyltransferase, RimJ/RimL family</fullName>
    </submittedName>
</protein>
<dbReference type="RefSeq" id="WP_092371351.1">
    <property type="nucleotide sequence ID" value="NZ_FOIM01000049.1"/>
</dbReference>
<dbReference type="STRING" id="460384.SAMN05216313_14925"/>
<reference evidence="3" key="1">
    <citation type="submission" date="2016-10" db="EMBL/GenBank/DDBJ databases">
        <authorList>
            <person name="Varghese N."/>
            <person name="Submissions S."/>
        </authorList>
    </citation>
    <scope>NUCLEOTIDE SEQUENCE [LARGE SCALE GENOMIC DNA]</scope>
    <source>
        <strain evidence="3">NLAE-zl-G277</strain>
    </source>
</reference>
<evidence type="ECO:0000313" key="2">
    <source>
        <dbReference type="EMBL" id="SEU19144.1"/>
    </source>
</evidence>
<dbReference type="GO" id="GO:0016747">
    <property type="term" value="F:acyltransferase activity, transferring groups other than amino-acyl groups"/>
    <property type="evidence" value="ECO:0007669"/>
    <property type="project" value="InterPro"/>
</dbReference>
<dbReference type="AlphaFoldDB" id="A0A1I0K5T0"/>
<dbReference type="SUPFAM" id="SSF55729">
    <property type="entry name" value="Acyl-CoA N-acyltransferases (Nat)"/>
    <property type="match status" value="1"/>
</dbReference>
<dbReference type="InterPro" id="IPR000182">
    <property type="entry name" value="GNAT_dom"/>
</dbReference>
<evidence type="ECO:0000259" key="1">
    <source>
        <dbReference type="PROSITE" id="PS51186"/>
    </source>
</evidence>
<gene>
    <name evidence="2" type="ORF">SAMN05216313_14925</name>
</gene>
<accession>A0A1I0K5T0</accession>
<evidence type="ECO:0000313" key="3">
    <source>
        <dbReference type="Proteomes" id="UP000198508"/>
    </source>
</evidence>
<dbReference type="PANTHER" id="PTHR43792:SF1">
    <property type="entry name" value="N-ACETYLTRANSFERASE DOMAIN-CONTAINING PROTEIN"/>
    <property type="match status" value="1"/>
</dbReference>
<sequence>MNRDYFLQTKRIGFSKWTDADLPLARQLWGDPDVTRLICASGRFTPQEIADRLVREIDHDRRFSVQYWPVFELNGGGFMGCCGLRPYKSGERAYELGFHLRKRYWGMGYATEGAEAVIRYAFHVLKAETLYAGHHPENAGSEKVLKKLGFRYVGTEFYEPTGLEHPLYEMYPTHFTKGEM</sequence>
<keyword evidence="3" id="KW-1185">Reference proteome</keyword>
<dbReference type="InterPro" id="IPR016181">
    <property type="entry name" value="Acyl_CoA_acyltransferase"/>
</dbReference>
<name>A0A1I0K5T0_9FIRM</name>
<dbReference type="InterPro" id="IPR051531">
    <property type="entry name" value="N-acetyltransferase"/>
</dbReference>